<dbReference type="EMBL" id="CP000554">
    <property type="protein sequence ID" value="ABM77529.1"/>
    <property type="molecule type" value="Genomic_DNA"/>
</dbReference>
<dbReference type="GO" id="GO:0009231">
    <property type="term" value="P:riboflavin biosynthetic process"/>
    <property type="evidence" value="ECO:0007669"/>
    <property type="project" value="TreeGrafter"/>
</dbReference>
<dbReference type="Gene3D" id="3.40.50.10310">
    <property type="entry name" value="Creatininase"/>
    <property type="match status" value="1"/>
</dbReference>
<dbReference type="InterPro" id="IPR003785">
    <property type="entry name" value="Creatininase/forma_Hydrolase"/>
</dbReference>
<organism evidence="6 7">
    <name type="scientific">Prochlorococcus marinus (strain MIT 9303)</name>
    <dbReference type="NCBI Taxonomy" id="59922"/>
    <lineage>
        <taxon>Bacteria</taxon>
        <taxon>Bacillati</taxon>
        <taxon>Cyanobacteriota</taxon>
        <taxon>Cyanophyceae</taxon>
        <taxon>Synechococcales</taxon>
        <taxon>Prochlorococcaceae</taxon>
        <taxon>Prochlorococcus</taxon>
    </lineage>
</organism>
<sequence>MSISCRRFAHLSWPEAAEAVGLEGSTLVWPFGACEQHGPHLPLITDAFFAERMLVEVLERLPADLPIWMLPAQSLGFSPEHEAFPGTLSLSANLMFQLVIEVGQQLAAMGVRRLLLFNAHGGQIGLLHVAARQLRAQCPAMAVLPCFLWSGVGALKDLLPESEREVGLHAGLAETSLMLSMAPELVGLERPVDGDHYTPGLSTTPPMGWSLEGHAPCAWLTDDFSESGVIGDSREANAALGKALEQALADHWVNLLISLMGSQWPPVRETEGL</sequence>
<dbReference type="BioCyc" id="PMAR59922:G1G80-706-MONOMER"/>
<evidence type="ECO:0000256" key="4">
    <source>
        <dbReference type="ARBA" id="ARBA00022833"/>
    </source>
</evidence>
<dbReference type="Pfam" id="PF02633">
    <property type="entry name" value="Creatininase"/>
    <property type="match status" value="1"/>
</dbReference>
<evidence type="ECO:0000313" key="6">
    <source>
        <dbReference type="EMBL" id="ABM77529.1"/>
    </source>
</evidence>
<dbReference type="STRING" id="59922.P9303_07781"/>
<gene>
    <name evidence="6" type="ordered locus">P9303_07781</name>
</gene>
<reference evidence="6 7" key="1">
    <citation type="journal article" date="2007" name="PLoS Genet.">
        <title>Patterns and implications of gene gain and loss in the evolution of Prochlorococcus.</title>
        <authorList>
            <person name="Kettler G.C."/>
            <person name="Martiny A.C."/>
            <person name="Huang K."/>
            <person name="Zucker J."/>
            <person name="Coleman M.L."/>
            <person name="Rodrigue S."/>
            <person name="Chen F."/>
            <person name="Lapidus A."/>
            <person name="Ferriera S."/>
            <person name="Johnson J."/>
            <person name="Steglich C."/>
            <person name="Church G.M."/>
            <person name="Richardson P."/>
            <person name="Chisholm S.W."/>
        </authorList>
    </citation>
    <scope>NUCLEOTIDE SEQUENCE [LARGE SCALE GENOMIC DNA]</scope>
    <source>
        <strain evidence="6 7">MIT 9303</strain>
    </source>
</reference>
<dbReference type="EC" id="3.5.2.10" evidence="6"/>
<keyword evidence="3 6" id="KW-0378">Hydrolase</keyword>
<dbReference type="PANTHER" id="PTHR35005:SF1">
    <property type="entry name" value="2-AMINO-5-FORMYLAMINO-6-RIBOSYLAMINOPYRIMIDIN-4(3H)-ONE 5'-MONOPHOSPHATE DEFORMYLASE"/>
    <property type="match status" value="1"/>
</dbReference>
<dbReference type="Proteomes" id="UP000002274">
    <property type="component" value="Chromosome"/>
</dbReference>
<dbReference type="GO" id="GO:0046872">
    <property type="term" value="F:metal ion binding"/>
    <property type="evidence" value="ECO:0007669"/>
    <property type="project" value="UniProtKB-KW"/>
</dbReference>
<name>A2C7R9_PROM3</name>
<protein>
    <submittedName>
        <fullName evidence="6">Creatininase</fullName>
        <ecNumber evidence="6">3.5.2.10</ecNumber>
    </submittedName>
</protein>
<dbReference type="InterPro" id="IPR024087">
    <property type="entry name" value="Creatininase-like_sf"/>
</dbReference>
<dbReference type="SUPFAM" id="SSF102215">
    <property type="entry name" value="Creatininase"/>
    <property type="match status" value="1"/>
</dbReference>
<dbReference type="GO" id="GO:0016811">
    <property type="term" value="F:hydrolase activity, acting on carbon-nitrogen (but not peptide) bonds, in linear amides"/>
    <property type="evidence" value="ECO:0007669"/>
    <property type="project" value="TreeGrafter"/>
</dbReference>
<evidence type="ECO:0000313" key="7">
    <source>
        <dbReference type="Proteomes" id="UP000002274"/>
    </source>
</evidence>
<dbReference type="HOGENOM" id="CLU_055029_0_0_3"/>
<dbReference type="GO" id="GO:0047789">
    <property type="term" value="F:creatininase activity"/>
    <property type="evidence" value="ECO:0007669"/>
    <property type="project" value="UniProtKB-EC"/>
</dbReference>
<comment type="similarity">
    <text evidence="5">Belongs to the creatininase superfamily.</text>
</comment>
<dbReference type="RefSeq" id="WP_011825443.1">
    <property type="nucleotide sequence ID" value="NC_008820.1"/>
</dbReference>
<dbReference type="KEGG" id="pmf:P9303_07781"/>
<evidence type="ECO:0000256" key="3">
    <source>
        <dbReference type="ARBA" id="ARBA00022801"/>
    </source>
</evidence>
<keyword evidence="2" id="KW-0479">Metal-binding</keyword>
<dbReference type="PANTHER" id="PTHR35005">
    <property type="entry name" value="3-DEHYDRO-SCYLLO-INOSOSE HYDROLASE"/>
    <property type="match status" value="1"/>
</dbReference>
<evidence type="ECO:0000256" key="2">
    <source>
        <dbReference type="ARBA" id="ARBA00022723"/>
    </source>
</evidence>
<evidence type="ECO:0000256" key="5">
    <source>
        <dbReference type="ARBA" id="ARBA00024029"/>
    </source>
</evidence>
<accession>A2C7R9</accession>
<evidence type="ECO:0000256" key="1">
    <source>
        <dbReference type="ARBA" id="ARBA00001947"/>
    </source>
</evidence>
<comment type="cofactor">
    <cofactor evidence="1">
        <name>Zn(2+)</name>
        <dbReference type="ChEBI" id="CHEBI:29105"/>
    </cofactor>
</comment>
<keyword evidence="4" id="KW-0862">Zinc</keyword>
<proteinExistence type="inferred from homology"/>
<dbReference type="AlphaFoldDB" id="A2C7R9"/>